<evidence type="ECO:0000256" key="7">
    <source>
        <dbReference type="ARBA" id="ARBA00022737"/>
    </source>
</evidence>
<evidence type="ECO:0000256" key="9">
    <source>
        <dbReference type="ARBA" id="ARBA00023136"/>
    </source>
</evidence>
<keyword evidence="8 10" id="KW-1133">Transmembrane helix</keyword>
<dbReference type="GO" id="GO:0051119">
    <property type="term" value="F:sugar transmembrane transporter activity"/>
    <property type="evidence" value="ECO:0007669"/>
    <property type="project" value="InterPro"/>
</dbReference>
<proteinExistence type="inferred from homology"/>
<keyword evidence="5 10" id="KW-0762">Sugar transport</keyword>
<feature type="transmembrane region" description="Helical" evidence="10">
    <location>
        <begin position="191"/>
        <end position="212"/>
    </location>
</feature>
<keyword evidence="7" id="KW-0677">Repeat</keyword>
<evidence type="ECO:0000256" key="5">
    <source>
        <dbReference type="ARBA" id="ARBA00022597"/>
    </source>
</evidence>
<evidence type="ECO:0000256" key="8">
    <source>
        <dbReference type="ARBA" id="ARBA00022989"/>
    </source>
</evidence>
<evidence type="ECO:0000313" key="12">
    <source>
        <dbReference type="Proteomes" id="UP000249390"/>
    </source>
</evidence>
<name>A0A328D783_9ASTE</name>
<feature type="transmembrane region" description="Helical" evidence="10">
    <location>
        <begin position="130"/>
        <end position="152"/>
    </location>
</feature>
<keyword evidence="3 10" id="KW-0813">Transport</keyword>
<evidence type="ECO:0000256" key="4">
    <source>
        <dbReference type="ARBA" id="ARBA00022475"/>
    </source>
</evidence>
<gene>
    <name evidence="11" type="ORF">DM860_008884</name>
</gene>
<dbReference type="PANTHER" id="PTHR10791:SF165">
    <property type="entry name" value="BIDIRECTIONAL SUGAR TRANSPORTER SWEET10"/>
    <property type="match status" value="1"/>
</dbReference>
<organism evidence="11 12">
    <name type="scientific">Cuscuta australis</name>
    <dbReference type="NCBI Taxonomy" id="267555"/>
    <lineage>
        <taxon>Eukaryota</taxon>
        <taxon>Viridiplantae</taxon>
        <taxon>Streptophyta</taxon>
        <taxon>Embryophyta</taxon>
        <taxon>Tracheophyta</taxon>
        <taxon>Spermatophyta</taxon>
        <taxon>Magnoliopsida</taxon>
        <taxon>eudicotyledons</taxon>
        <taxon>Gunneridae</taxon>
        <taxon>Pentapetalae</taxon>
        <taxon>asterids</taxon>
        <taxon>lamiids</taxon>
        <taxon>Solanales</taxon>
        <taxon>Convolvulaceae</taxon>
        <taxon>Cuscuteae</taxon>
        <taxon>Cuscuta</taxon>
        <taxon>Cuscuta subgen. Grammica</taxon>
        <taxon>Cuscuta sect. Cleistogrammica</taxon>
    </lineage>
</organism>
<evidence type="ECO:0000256" key="10">
    <source>
        <dbReference type="RuleBase" id="RU910715"/>
    </source>
</evidence>
<evidence type="ECO:0000256" key="2">
    <source>
        <dbReference type="ARBA" id="ARBA00007809"/>
    </source>
</evidence>
<dbReference type="Proteomes" id="UP000249390">
    <property type="component" value="Unassembled WGS sequence"/>
</dbReference>
<evidence type="ECO:0000256" key="3">
    <source>
        <dbReference type="ARBA" id="ARBA00022448"/>
    </source>
</evidence>
<feature type="transmembrane region" description="Helical" evidence="10">
    <location>
        <begin position="104"/>
        <end position="124"/>
    </location>
</feature>
<keyword evidence="4" id="KW-1003">Cell membrane</keyword>
<dbReference type="EMBL" id="NQVE01000183">
    <property type="protein sequence ID" value="RAL41702.1"/>
    <property type="molecule type" value="Genomic_DNA"/>
</dbReference>
<dbReference type="Pfam" id="PF03083">
    <property type="entry name" value="MtN3_slv"/>
    <property type="match status" value="2"/>
</dbReference>
<dbReference type="AlphaFoldDB" id="A0A328D783"/>
<reference evidence="11 12" key="1">
    <citation type="submission" date="2018-06" db="EMBL/GenBank/DDBJ databases">
        <title>The Genome of Cuscuta australis (Dodder) Provides Insight into the Evolution of Plant Parasitism.</title>
        <authorList>
            <person name="Liu H."/>
        </authorList>
    </citation>
    <scope>NUCLEOTIDE SEQUENCE [LARGE SCALE GENOMIC DNA]</scope>
    <source>
        <strain evidence="12">cv. Yunnan</strain>
        <tissue evidence="11">Vines</tissue>
    </source>
</reference>
<accession>A0A328D783</accession>
<keyword evidence="6 10" id="KW-0812">Transmembrane</keyword>
<keyword evidence="9 10" id="KW-0472">Membrane</keyword>
<protein>
    <recommendedName>
        <fullName evidence="10">Bidirectional sugar transporter SWEET</fullName>
    </recommendedName>
</protein>
<dbReference type="PANTHER" id="PTHR10791">
    <property type="entry name" value="RAG1-ACTIVATING PROTEIN 1"/>
    <property type="match status" value="1"/>
</dbReference>
<comment type="subcellular location">
    <subcellularLocation>
        <location evidence="1 10">Cell membrane</location>
        <topology evidence="1 10">Multi-pass membrane protein</topology>
    </subcellularLocation>
</comment>
<sequence length="303" mass="33707">MALLGGHLAFMFGVLGNIISFIVFLSPLPTFYQIRKKKSAEGYQSIPYVIALFSSVLWIYYALLKSNATLLITINSFGCFIETIYVSFYIYYATKKERVQTVKMLILTVFVGFGAVVLVSQFLFKGAVRAQVVGWVCLVFSLCVFVAPLCIVRQVIKTKSVENMPILLSVFLTFSAVIWFFYGLLLKDVNIAVPNVLGFFFSILQMVLYMMYKEKKKSIDDGKKLPEQVLVPQKGQPPVVLVLESDGKITAAGSELITQEQLADIVKLGSLIRSDKIRFETINEQSAAEVQIAIPAASCVAVN</sequence>
<dbReference type="Gene3D" id="1.20.1280.290">
    <property type="match status" value="2"/>
</dbReference>
<feature type="transmembrane region" description="Helical" evidence="10">
    <location>
        <begin position="6"/>
        <end position="25"/>
    </location>
</feature>
<keyword evidence="12" id="KW-1185">Reference proteome</keyword>
<dbReference type="FunFam" id="1.20.1280.290:FF:000003">
    <property type="entry name" value="Bidirectional sugar transporter SWEET"/>
    <property type="match status" value="1"/>
</dbReference>
<dbReference type="InterPro" id="IPR004316">
    <property type="entry name" value="SWEET_rpt"/>
</dbReference>
<comment type="function">
    <text evidence="10">Mediates both low-affinity uptake and efflux of sugar across the membrane.</text>
</comment>
<dbReference type="InterPro" id="IPR047664">
    <property type="entry name" value="SWEET"/>
</dbReference>
<evidence type="ECO:0000256" key="6">
    <source>
        <dbReference type="ARBA" id="ARBA00022692"/>
    </source>
</evidence>
<dbReference type="GO" id="GO:0005886">
    <property type="term" value="C:plasma membrane"/>
    <property type="evidence" value="ECO:0007669"/>
    <property type="project" value="UniProtKB-SubCell"/>
</dbReference>
<comment type="caution">
    <text evidence="11">The sequence shown here is derived from an EMBL/GenBank/DDBJ whole genome shotgun (WGS) entry which is preliminary data.</text>
</comment>
<comment type="similarity">
    <text evidence="2 10">Belongs to the SWEET sugar transporter family.</text>
</comment>
<feature type="transmembrane region" description="Helical" evidence="10">
    <location>
        <begin position="164"/>
        <end position="185"/>
    </location>
</feature>
<dbReference type="FunFam" id="1.20.1280.290:FF:000001">
    <property type="entry name" value="Bidirectional sugar transporter SWEET"/>
    <property type="match status" value="1"/>
</dbReference>
<feature type="transmembrane region" description="Helical" evidence="10">
    <location>
        <begin position="70"/>
        <end position="92"/>
    </location>
</feature>
<evidence type="ECO:0000313" key="11">
    <source>
        <dbReference type="EMBL" id="RAL41702.1"/>
    </source>
</evidence>
<evidence type="ECO:0000256" key="1">
    <source>
        <dbReference type="ARBA" id="ARBA00004651"/>
    </source>
</evidence>
<feature type="transmembrane region" description="Helical" evidence="10">
    <location>
        <begin position="46"/>
        <end position="64"/>
    </location>
</feature>